<dbReference type="EMBL" id="QFFF01000001">
    <property type="protein sequence ID" value="PWG02455.1"/>
    <property type="molecule type" value="Genomic_DNA"/>
</dbReference>
<dbReference type="Proteomes" id="UP000245916">
    <property type="component" value="Unassembled WGS sequence"/>
</dbReference>
<evidence type="ECO:0000256" key="2">
    <source>
        <dbReference type="SAM" id="Phobius"/>
    </source>
</evidence>
<keyword evidence="2" id="KW-0472">Membrane</keyword>
<organism evidence="3 4">
    <name type="scientific">Allosphingosinicella humi</name>
    <dbReference type="NCBI Taxonomy" id="2068657"/>
    <lineage>
        <taxon>Bacteria</taxon>
        <taxon>Pseudomonadati</taxon>
        <taxon>Pseudomonadota</taxon>
        <taxon>Alphaproteobacteria</taxon>
        <taxon>Sphingomonadales</taxon>
        <taxon>Sphingomonadaceae</taxon>
        <taxon>Allosphingosinicella</taxon>
    </lineage>
</organism>
<gene>
    <name evidence="3" type="ORF">DF286_05930</name>
</gene>
<dbReference type="AlphaFoldDB" id="A0A2U2J286"/>
<name>A0A2U2J286_9SPHN</name>
<keyword evidence="2" id="KW-1133">Transmembrane helix</keyword>
<feature type="transmembrane region" description="Helical" evidence="2">
    <location>
        <begin position="29"/>
        <end position="50"/>
    </location>
</feature>
<evidence type="ECO:0000313" key="4">
    <source>
        <dbReference type="Proteomes" id="UP000245916"/>
    </source>
</evidence>
<keyword evidence="2" id="KW-0812">Transmembrane</keyword>
<comment type="caution">
    <text evidence="3">The sequence shown here is derived from an EMBL/GenBank/DDBJ whole genome shotgun (WGS) entry which is preliminary data.</text>
</comment>
<feature type="coiled-coil region" evidence="1">
    <location>
        <begin position="70"/>
        <end position="97"/>
    </location>
</feature>
<protein>
    <submittedName>
        <fullName evidence="3">Uncharacterized protein</fullName>
    </submittedName>
</protein>
<evidence type="ECO:0000313" key="3">
    <source>
        <dbReference type="EMBL" id="PWG02455.1"/>
    </source>
</evidence>
<accession>A0A2U2J286</accession>
<sequence length="108" mass="12201">MAAMSLPRPASPRVLWADLRAFAKERSKVQWIAAVLAIVMPGVILVGFYYDAQTNIAPGEQLIYVESWSANRTDAEIIEAQKERQAQEDAIAAERQRQFKELERQLGI</sequence>
<reference evidence="3 4" key="1">
    <citation type="submission" date="2018-05" db="EMBL/GenBank/DDBJ databases">
        <title>Genome of Sphingosinicella humi QZX222.</title>
        <authorList>
            <person name="Qiao Z."/>
            <person name="Wang G."/>
        </authorList>
    </citation>
    <scope>NUCLEOTIDE SEQUENCE [LARGE SCALE GENOMIC DNA]</scope>
    <source>
        <strain evidence="3 4">QZX222</strain>
    </source>
</reference>
<keyword evidence="4" id="KW-1185">Reference proteome</keyword>
<evidence type="ECO:0000256" key="1">
    <source>
        <dbReference type="SAM" id="Coils"/>
    </source>
</evidence>
<proteinExistence type="predicted"/>
<keyword evidence="1" id="KW-0175">Coiled coil</keyword>